<dbReference type="PATRIC" id="fig|1297742.4.peg.3366"/>
<dbReference type="PROSITE" id="PS50234">
    <property type="entry name" value="VWFA"/>
    <property type="match status" value="1"/>
</dbReference>
<feature type="region of interest" description="Disordered" evidence="1">
    <location>
        <begin position="62"/>
        <end position="132"/>
    </location>
</feature>
<gene>
    <name evidence="3" type="ORF">A176_003338</name>
</gene>
<dbReference type="InterPro" id="IPR036465">
    <property type="entry name" value="vWFA_dom_sf"/>
</dbReference>
<feature type="domain" description="VWFA" evidence="2">
    <location>
        <begin position="282"/>
        <end position="457"/>
    </location>
</feature>
<accession>A0A0H4WSH1</accession>
<dbReference type="AlphaFoldDB" id="A0A0H4WSH1"/>
<dbReference type="SMART" id="SM00327">
    <property type="entry name" value="VWA"/>
    <property type="match status" value="1"/>
</dbReference>
<dbReference type="PANTHER" id="PTHR10579:SF43">
    <property type="entry name" value="ZINC FINGER (C3HC4-TYPE RING FINGER) FAMILY PROTEIN"/>
    <property type="match status" value="1"/>
</dbReference>
<sequence>MFAGKFIAVDPFSKAVRFQAATHSILDLGDRMSAFSLKRQLTAWGSALLVVGSMPACVSRSPTHEERAVAAAPAQQATRDMPSGNEGKPAEVPAAEPLSVEEDRSAPSSGAPVATGAPPPPPAPAMVAERYKAPSAAKKSMAVGKLEMEHAARGPSPSKPMPRDDSASVARNDTGGNSFTTWKAHGFVDTAKDALSTFAADVDTASYTVSRRYLNQGRLPPTSAVRVEEFVNYFKFRYAPPEKGAFSVHLEGAPSPFSDKRHFLRVGVQGKVVSRSERKPAHLVFLIDTSGSMHSEDKLPLAKEAIKIAVKNLNENDTVAIVTYAGSTRDVLAPTPATDVKSIHAALDALQAGGGTAMGSGMELAYRHAVKKASGSVVSRVVVLTDGDANIGQNISADSMLETIRKYTAEGVTLTSVGFGMGNYRDDLMEKLADKGNGNCFYVDSLREARKVFETQLTGTLEVIAKDVKFQVEFNPASVKRYRLVGYENRDVADADFRNDKVDAGEIGAGHNVTALYEVDLTDSATEPLATVRVRAKAPNGTEASEQAFPFQRDMMRASLEKASPDFRFALAVAATADILRESPASEGWSLATAEKLAQGATDGNADRVEFVNLVGQARALKGASARGR</sequence>
<dbReference type="EMBL" id="CP012109">
    <property type="protein sequence ID" value="AKQ66426.1"/>
    <property type="molecule type" value="Genomic_DNA"/>
</dbReference>
<feature type="region of interest" description="Disordered" evidence="1">
    <location>
        <begin position="148"/>
        <end position="169"/>
    </location>
</feature>
<evidence type="ECO:0000259" key="2">
    <source>
        <dbReference type="PROSITE" id="PS50234"/>
    </source>
</evidence>
<dbReference type="InterPro" id="IPR002035">
    <property type="entry name" value="VWF_A"/>
</dbReference>
<dbReference type="Gene3D" id="3.40.50.410">
    <property type="entry name" value="von Willebrand factor, type A domain"/>
    <property type="match status" value="1"/>
</dbReference>
<protein>
    <recommendedName>
        <fullName evidence="2">VWFA domain-containing protein</fullName>
    </recommendedName>
</protein>
<dbReference type="Proteomes" id="UP000009026">
    <property type="component" value="Chromosome"/>
</dbReference>
<organism evidence="3 4">
    <name type="scientific">Pseudomyxococcus hansupus</name>
    <dbReference type="NCBI Taxonomy" id="1297742"/>
    <lineage>
        <taxon>Bacteria</taxon>
        <taxon>Pseudomonadati</taxon>
        <taxon>Myxococcota</taxon>
        <taxon>Myxococcia</taxon>
        <taxon>Myxococcales</taxon>
        <taxon>Cystobacterineae</taxon>
        <taxon>Myxococcaceae</taxon>
        <taxon>Pseudomyxococcus</taxon>
    </lineage>
</organism>
<dbReference type="STRING" id="1297742.A176_003338"/>
<keyword evidence="4" id="KW-1185">Reference proteome</keyword>
<proteinExistence type="predicted"/>
<dbReference type="Pfam" id="PF12450">
    <property type="entry name" value="vWF_A"/>
    <property type="match status" value="1"/>
</dbReference>
<dbReference type="eggNOG" id="COG2304">
    <property type="taxonomic scope" value="Bacteria"/>
</dbReference>
<name>A0A0H4WSH1_9BACT</name>
<dbReference type="InterPro" id="IPR021908">
    <property type="entry name" value="YfbK_C"/>
</dbReference>
<evidence type="ECO:0000256" key="1">
    <source>
        <dbReference type="SAM" id="MobiDB-lite"/>
    </source>
</evidence>
<reference evidence="3 4" key="1">
    <citation type="journal article" date="2016" name="PLoS ONE">
        <title>Complete Genome Sequence and Comparative Genomics of a Novel Myxobacterium Myxococcus hansupus.</title>
        <authorList>
            <person name="Sharma G."/>
            <person name="Narwani T."/>
            <person name="Subramanian S."/>
        </authorList>
    </citation>
    <scope>NUCLEOTIDE SEQUENCE [LARGE SCALE GENOMIC DNA]</scope>
    <source>
        <strain evidence="4">mixupus</strain>
    </source>
</reference>
<dbReference type="KEGG" id="mym:A176_003338"/>
<dbReference type="Pfam" id="PF12034">
    <property type="entry name" value="YfbK_C"/>
    <property type="match status" value="1"/>
</dbReference>
<dbReference type="SUPFAM" id="SSF53300">
    <property type="entry name" value="vWA-like"/>
    <property type="match status" value="1"/>
</dbReference>
<evidence type="ECO:0000313" key="3">
    <source>
        <dbReference type="EMBL" id="AKQ66426.1"/>
    </source>
</evidence>
<evidence type="ECO:0000313" key="4">
    <source>
        <dbReference type="Proteomes" id="UP000009026"/>
    </source>
</evidence>
<dbReference type="InterPro" id="IPR051266">
    <property type="entry name" value="CLCR"/>
</dbReference>
<dbReference type="Pfam" id="PF00092">
    <property type="entry name" value="VWA"/>
    <property type="match status" value="1"/>
</dbReference>
<dbReference type="PANTHER" id="PTHR10579">
    <property type="entry name" value="CALCIUM-ACTIVATED CHLORIDE CHANNEL REGULATOR"/>
    <property type="match status" value="1"/>
</dbReference>
<feature type="compositionally biased region" description="Low complexity" evidence="1">
    <location>
        <begin position="106"/>
        <end position="116"/>
    </location>
</feature>
<dbReference type="InterPro" id="IPR022156">
    <property type="entry name" value="Uncharacterised_YfbK_N"/>
</dbReference>